<proteinExistence type="predicted"/>
<evidence type="ECO:0000313" key="5">
    <source>
        <dbReference type="Proteomes" id="UP000275024"/>
    </source>
</evidence>
<dbReference type="EMBL" id="RBDX01000004">
    <property type="protein sequence ID" value="RKN11043.1"/>
    <property type="molecule type" value="Genomic_DNA"/>
</dbReference>
<evidence type="ECO:0000256" key="1">
    <source>
        <dbReference type="SAM" id="MobiDB-lite"/>
    </source>
</evidence>
<evidence type="ECO:0000313" key="3">
    <source>
        <dbReference type="EMBL" id="RKN25306.1"/>
    </source>
</evidence>
<gene>
    <name evidence="3" type="ORF">D7318_08820</name>
    <name evidence="2" type="ORF">D7319_07965</name>
</gene>
<dbReference type="AlphaFoldDB" id="A0A3A9WFH3"/>
<reference evidence="4 5" key="1">
    <citation type="submission" date="2018-09" db="EMBL/GenBank/DDBJ databases">
        <title>Streptomyces sp. nov. DS1-2, an endophytic actinomycete isolated from roots of Dendrobium scabrilingue.</title>
        <authorList>
            <person name="Kuncharoen N."/>
            <person name="Kudo T."/>
            <person name="Ohkuma M."/>
            <person name="Yuki M."/>
            <person name="Tanasupawat S."/>
        </authorList>
    </citation>
    <scope>NUCLEOTIDE SEQUENCE [LARGE SCALE GENOMIC DNA]</scope>
    <source>
        <strain evidence="2 5">AZ1-7</strain>
        <strain evidence="3 4">DS1-2</strain>
    </source>
</reference>
<organism evidence="2 5">
    <name type="scientific">Streptomyces radicis</name>
    <dbReference type="NCBI Taxonomy" id="1750517"/>
    <lineage>
        <taxon>Bacteria</taxon>
        <taxon>Bacillati</taxon>
        <taxon>Actinomycetota</taxon>
        <taxon>Actinomycetes</taxon>
        <taxon>Kitasatosporales</taxon>
        <taxon>Streptomycetaceae</taxon>
        <taxon>Streptomyces</taxon>
    </lineage>
</organism>
<keyword evidence="4" id="KW-1185">Reference proteome</keyword>
<evidence type="ECO:0000313" key="4">
    <source>
        <dbReference type="Proteomes" id="UP000268652"/>
    </source>
</evidence>
<evidence type="ECO:0000313" key="2">
    <source>
        <dbReference type="EMBL" id="RKN11043.1"/>
    </source>
</evidence>
<sequence>MLVAVAVVGGGLFLTLGGDDDGGVSDDGKKYVLTAPETIADLSFMVEIPEAFSESDASDLGVEREGEAGGMYRSAGPTEPGVVGGIQYAGMYGTVDAPEEAVDLFFSSGAGTFTEGGTTQLTGSVESVSPEGLDNAVMKCQLLEVVEPVPGYTSTAPLCAWADFDTFAFVLVDRNTGGESDQVEEGLSIDAGADFAAQVREAVLQEVPGGDSGGERQLPGGEGDSGDSGGSSDDGVVELPWGENDSGGSGSYEEELPDIEIPGPSLDQGGASGEVFG</sequence>
<dbReference type="OrthoDB" id="4350888at2"/>
<comment type="caution">
    <text evidence="2">The sequence shown here is derived from an EMBL/GenBank/DDBJ whole genome shotgun (WGS) entry which is preliminary data.</text>
</comment>
<feature type="region of interest" description="Disordered" evidence="1">
    <location>
        <begin position="205"/>
        <end position="277"/>
    </location>
</feature>
<dbReference type="Proteomes" id="UP000275024">
    <property type="component" value="Unassembled WGS sequence"/>
</dbReference>
<dbReference type="Proteomes" id="UP000268652">
    <property type="component" value="Unassembled WGS sequence"/>
</dbReference>
<accession>A0A3A9WFH3</accession>
<name>A0A3A9WFH3_9ACTN</name>
<dbReference type="EMBL" id="RBDY01000004">
    <property type="protein sequence ID" value="RKN25306.1"/>
    <property type="molecule type" value="Genomic_DNA"/>
</dbReference>
<protein>
    <submittedName>
        <fullName evidence="2">Uncharacterized protein</fullName>
    </submittedName>
</protein>
<feature type="compositionally biased region" description="Gly residues" evidence="1">
    <location>
        <begin position="220"/>
        <end position="229"/>
    </location>
</feature>